<dbReference type="OrthoDB" id="2342176at2759"/>
<evidence type="ECO:0000256" key="1">
    <source>
        <dbReference type="ARBA" id="ARBA00022801"/>
    </source>
</evidence>
<evidence type="ECO:0000313" key="3">
    <source>
        <dbReference type="Proteomes" id="UP000193560"/>
    </source>
</evidence>
<dbReference type="NCBIfam" id="TIGR01489">
    <property type="entry name" value="DKMTPPase-SF"/>
    <property type="match status" value="1"/>
</dbReference>
<gene>
    <name evidence="2" type="ORF">BCR42DRAFT_404297</name>
</gene>
<protein>
    <submittedName>
        <fullName evidence="2">HAD-like domain-containing protein</fullName>
    </submittedName>
</protein>
<comment type="caution">
    <text evidence="2">The sequence shown here is derived from an EMBL/GenBank/DDBJ whole genome shotgun (WGS) entry which is preliminary data.</text>
</comment>
<dbReference type="EMBL" id="MCGE01000003">
    <property type="protein sequence ID" value="ORZ23225.1"/>
    <property type="molecule type" value="Genomic_DNA"/>
</dbReference>
<dbReference type="InterPro" id="IPR006384">
    <property type="entry name" value="HAD_hydro_PyrdxlP_Pase-like"/>
</dbReference>
<dbReference type="Gene3D" id="3.40.50.1000">
    <property type="entry name" value="HAD superfamily/HAD-like"/>
    <property type="match status" value="1"/>
</dbReference>
<dbReference type="STRING" id="90262.A0A1X2IVX1"/>
<dbReference type="AlphaFoldDB" id="A0A1X2IVX1"/>
<organism evidence="2 3">
    <name type="scientific">Absidia repens</name>
    <dbReference type="NCBI Taxonomy" id="90262"/>
    <lineage>
        <taxon>Eukaryota</taxon>
        <taxon>Fungi</taxon>
        <taxon>Fungi incertae sedis</taxon>
        <taxon>Mucoromycota</taxon>
        <taxon>Mucoromycotina</taxon>
        <taxon>Mucoromycetes</taxon>
        <taxon>Mucorales</taxon>
        <taxon>Cunninghamellaceae</taxon>
        <taxon>Absidia</taxon>
    </lineage>
</organism>
<dbReference type="Gene3D" id="3.90.1470.20">
    <property type="match status" value="1"/>
</dbReference>
<keyword evidence="3" id="KW-1185">Reference proteome</keyword>
<dbReference type="NCBIfam" id="TIGR01488">
    <property type="entry name" value="HAD-SF-IB"/>
    <property type="match status" value="1"/>
</dbReference>
<reference evidence="2 3" key="1">
    <citation type="submission" date="2016-07" db="EMBL/GenBank/DDBJ databases">
        <title>Pervasive Adenine N6-methylation of Active Genes in Fungi.</title>
        <authorList>
            <consortium name="DOE Joint Genome Institute"/>
            <person name="Mondo S.J."/>
            <person name="Dannebaum R.O."/>
            <person name="Kuo R.C."/>
            <person name="Labutti K."/>
            <person name="Haridas S."/>
            <person name="Kuo A."/>
            <person name="Salamov A."/>
            <person name="Ahrendt S.R."/>
            <person name="Lipzen A."/>
            <person name="Sullivan W."/>
            <person name="Andreopoulos W.B."/>
            <person name="Clum A."/>
            <person name="Lindquist E."/>
            <person name="Daum C."/>
            <person name="Ramamoorthy G.K."/>
            <person name="Gryganskyi A."/>
            <person name="Culley D."/>
            <person name="Magnuson J.K."/>
            <person name="James T.Y."/>
            <person name="O'Malley M.A."/>
            <person name="Stajich J.E."/>
            <person name="Spatafora J.W."/>
            <person name="Visel A."/>
            <person name="Grigoriev I.V."/>
        </authorList>
    </citation>
    <scope>NUCLEOTIDE SEQUENCE [LARGE SCALE GENOMIC DNA]</scope>
    <source>
        <strain evidence="2 3">NRRL 1336</strain>
    </source>
</reference>
<name>A0A1X2IVX1_9FUNG</name>
<sequence length="246" mass="27529">MPTPPVKIEVFTDFDGTLCYDDTGVLLVDDPRCMGRDKRKDLDTAILNGQSSYRDAVKEMWDSVTLTLDEAWSDHLDHARVDPGFPAFHKYCCKNKIPITVVSSGLYPLLQKMMIKFLGEDAAKEIELISNDVAIDGRKWDIQWHDDSSYGNDKSKALAKARNVASSDTIFVFCGDGVSDISAAKHADVLFARKGRDLETHCERNGIPFITFDSFSDILHVVDRLVDRKARLEKDATSGFCLVVDC</sequence>
<evidence type="ECO:0000313" key="2">
    <source>
        <dbReference type="EMBL" id="ORZ23225.1"/>
    </source>
</evidence>
<dbReference type="PANTHER" id="PTHR28181:SF2">
    <property type="entry name" value="PHOSPHORIC MONOESTER HYDROLASE"/>
    <property type="match status" value="1"/>
</dbReference>
<dbReference type="PANTHER" id="PTHR28181">
    <property type="entry name" value="UPF0655 PROTEIN YCR015C"/>
    <property type="match status" value="1"/>
</dbReference>
<dbReference type="SUPFAM" id="SSF56784">
    <property type="entry name" value="HAD-like"/>
    <property type="match status" value="1"/>
</dbReference>
<accession>A0A1X2IVX1</accession>
<dbReference type="Pfam" id="PF12710">
    <property type="entry name" value="HAD"/>
    <property type="match status" value="1"/>
</dbReference>
<keyword evidence="1" id="KW-0378">Hydrolase</keyword>
<dbReference type="GO" id="GO:0016791">
    <property type="term" value="F:phosphatase activity"/>
    <property type="evidence" value="ECO:0007669"/>
    <property type="project" value="InterPro"/>
</dbReference>
<dbReference type="InterPro" id="IPR036412">
    <property type="entry name" value="HAD-like_sf"/>
</dbReference>
<proteinExistence type="predicted"/>
<dbReference type="InterPro" id="IPR050849">
    <property type="entry name" value="HAD-like_hydrolase_phosphatase"/>
</dbReference>
<dbReference type="Proteomes" id="UP000193560">
    <property type="component" value="Unassembled WGS sequence"/>
</dbReference>
<dbReference type="InterPro" id="IPR023214">
    <property type="entry name" value="HAD_sf"/>
</dbReference>